<evidence type="ECO:0000313" key="1">
    <source>
        <dbReference type="EMBL" id="MDR6784052.1"/>
    </source>
</evidence>
<comment type="caution">
    <text evidence="1">The sequence shown here is derived from an EMBL/GenBank/DDBJ whole genome shotgun (WGS) entry which is preliminary data.</text>
</comment>
<dbReference type="EMBL" id="JAVDTF010000002">
    <property type="protein sequence ID" value="MDR6784052.1"/>
    <property type="molecule type" value="Genomic_DNA"/>
</dbReference>
<keyword evidence="2" id="KW-1185">Reference proteome</keyword>
<name>A0ACC6KXZ5_9SPHI</name>
<sequence length="87" mass="9636">MIKVLKLQKAVYVILLGVIGLVAYKLIEPTNAAYSVYVLKLSGLLFLVGALWFLYPIMFAKKVNDVEVQLDPEKQSDPAEPTITGQP</sequence>
<reference evidence="1" key="1">
    <citation type="submission" date="2023-07" db="EMBL/GenBank/DDBJ databases">
        <title>Sorghum-associated microbial communities from plants grown in Nebraska, USA.</title>
        <authorList>
            <person name="Schachtman D."/>
        </authorList>
    </citation>
    <scope>NUCLEOTIDE SEQUENCE</scope>
    <source>
        <strain evidence="1">2697</strain>
    </source>
</reference>
<gene>
    <name evidence="1" type="ORF">J2X78_002617</name>
</gene>
<accession>A0ACC6KXZ5</accession>
<organism evidence="1 2">
    <name type="scientific">Pedobacter africanus</name>
    <dbReference type="NCBI Taxonomy" id="151894"/>
    <lineage>
        <taxon>Bacteria</taxon>
        <taxon>Pseudomonadati</taxon>
        <taxon>Bacteroidota</taxon>
        <taxon>Sphingobacteriia</taxon>
        <taxon>Sphingobacteriales</taxon>
        <taxon>Sphingobacteriaceae</taxon>
        <taxon>Pedobacter</taxon>
    </lineage>
</organism>
<proteinExistence type="predicted"/>
<protein>
    <submittedName>
        <fullName evidence="1">Membrane channel-forming protein YqfA (Hemolysin III family)</fullName>
    </submittedName>
</protein>
<dbReference type="Proteomes" id="UP001246858">
    <property type="component" value="Unassembled WGS sequence"/>
</dbReference>
<evidence type="ECO:0000313" key="2">
    <source>
        <dbReference type="Proteomes" id="UP001246858"/>
    </source>
</evidence>